<dbReference type="Ensembl" id="ENSLACT00000012932.1">
    <property type="protein sequence ID" value="ENSLACP00000012838.1"/>
    <property type="gene ID" value="ENSLACG00000011304.1"/>
</dbReference>
<dbReference type="Gene3D" id="1.10.10.60">
    <property type="entry name" value="Homeodomain-like"/>
    <property type="match status" value="1"/>
</dbReference>
<evidence type="ECO:0000256" key="17">
    <source>
        <dbReference type="ARBA" id="ARBA00064808"/>
    </source>
</evidence>
<dbReference type="Pfam" id="PF00046">
    <property type="entry name" value="Homeodomain"/>
    <property type="match status" value="1"/>
</dbReference>
<dbReference type="SUPFAM" id="SSF47413">
    <property type="entry name" value="lambda repressor-like DNA-binding domains"/>
    <property type="match status" value="1"/>
</dbReference>
<evidence type="ECO:0000256" key="11">
    <source>
        <dbReference type="ARBA" id="ARBA00023015"/>
    </source>
</evidence>
<dbReference type="InterPro" id="IPR001356">
    <property type="entry name" value="HD"/>
</dbReference>
<evidence type="ECO:0000256" key="15">
    <source>
        <dbReference type="ARBA" id="ARBA00023242"/>
    </source>
</evidence>
<keyword evidence="14" id="KW-0804">Transcription</keyword>
<evidence type="ECO:0000313" key="25">
    <source>
        <dbReference type="Proteomes" id="UP000008672"/>
    </source>
</evidence>
<accession>H3AT67</accession>
<evidence type="ECO:0000256" key="6">
    <source>
        <dbReference type="ARBA" id="ARBA00022490"/>
    </source>
</evidence>
<protein>
    <recommendedName>
        <fullName evidence="18">Homeobox-containing protein 1</fullName>
    </recommendedName>
</protein>
<keyword evidence="10" id="KW-0779">Telomere</keyword>
<keyword evidence="5" id="KW-0158">Chromosome</keyword>
<evidence type="ECO:0000259" key="22">
    <source>
        <dbReference type="PROSITE" id="PS51936"/>
    </source>
</evidence>
<dbReference type="InterPro" id="IPR009057">
    <property type="entry name" value="Homeodomain-like_sf"/>
</dbReference>
<dbReference type="GO" id="GO:0003691">
    <property type="term" value="F:double-stranded telomeric DNA binding"/>
    <property type="evidence" value="ECO:0007669"/>
    <property type="project" value="InterPro"/>
</dbReference>
<evidence type="ECO:0000256" key="9">
    <source>
        <dbReference type="ARBA" id="ARBA00022843"/>
    </source>
</evidence>
<keyword evidence="11" id="KW-0805">Transcription regulation</keyword>
<dbReference type="InterPro" id="IPR040363">
    <property type="entry name" value="HMBOX1"/>
</dbReference>
<comment type="subunit">
    <text evidence="17">Associates with the telomerase holoenzyme complex. Interacts with DKC1, XRCC6 and COIL.</text>
</comment>
<evidence type="ECO:0000256" key="7">
    <source>
        <dbReference type="ARBA" id="ARBA00022499"/>
    </source>
</evidence>
<evidence type="ECO:0000256" key="10">
    <source>
        <dbReference type="ARBA" id="ARBA00022895"/>
    </source>
</evidence>
<keyword evidence="8" id="KW-0597">Phosphoprotein</keyword>
<reference evidence="24" key="3">
    <citation type="submission" date="2025-09" db="UniProtKB">
        <authorList>
            <consortium name="Ensembl"/>
        </authorList>
    </citation>
    <scope>IDENTIFICATION</scope>
</reference>
<dbReference type="PROSITE" id="PS51936">
    <property type="entry name" value="POU_4"/>
    <property type="match status" value="1"/>
</dbReference>
<feature type="region of interest" description="Disordered" evidence="20">
    <location>
        <begin position="407"/>
        <end position="432"/>
    </location>
</feature>
<evidence type="ECO:0000256" key="14">
    <source>
        <dbReference type="ARBA" id="ARBA00023163"/>
    </source>
</evidence>
<keyword evidence="9" id="KW-0832">Ubl conjugation</keyword>
<reference evidence="25" key="1">
    <citation type="submission" date="2011-08" db="EMBL/GenBank/DDBJ databases">
        <title>The draft genome of Latimeria chalumnae.</title>
        <authorList>
            <person name="Di Palma F."/>
            <person name="Alfoldi J."/>
            <person name="Johnson J."/>
            <person name="Berlin A."/>
            <person name="Gnerre S."/>
            <person name="Jaffe D."/>
            <person name="MacCallum I."/>
            <person name="Young S."/>
            <person name="Walker B.J."/>
            <person name="Lander E."/>
            <person name="Lindblad-Toh K."/>
        </authorList>
    </citation>
    <scope>NUCLEOTIDE SEQUENCE [LARGE SCALE GENOMIC DNA]</scope>
    <source>
        <strain evidence="25">Wild caught</strain>
    </source>
</reference>
<dbReference type="Bgee" id="ENSLACG00000011304">
    <property type="expression patterns" value="Expressed in muscle tissue and 3 other cell types or tissues"/>
</dbReference>
<dbReference type="SMART" id="SM00389">
    <property type="entry name" value="HOX"/>
    <property type="match status" value="1"/>
</dbReference>
<evidence type="ECO:0000256" key="2">
    <source>
        <dbReference type="ARBA" id="ARBA00004408"/>
    </source>
</evidence>
<name>H3AT67_LATCH</name>
<reference evidence="24" key="2">
    <citation type="submission" date="2025-08" db="UniProtKB">
        <authorList>
            <consortium name="Ensembl"/>
        </authorList>
    </citation>
    <scope>IDENTIFICATION</scope>
</reference>
<keyword evidence="13 19" id="KW-0371">Homeobox</keyword>
<evidence type="ECO:0000256" key="13">
    <source>
        <dbReference type="ARBA" id="ARBA00023155"/>
    </source>
</evidence>
<keyword evidence="7" id="KW-1017">Isopeptide bond</keyword>
<dbReference type="GO" id="GO:0007004">
    <property type="term" value="P:telomere maintenance via telomerase"/>
    <property type="evidence" value="ECO:0007669"/>
    <property type="project" value="UniProtKB-ARBA"/>
</dbReference>
<dbReference type="PANTHER" id="PTHR14618:SF5">
    <property type="entry name" value="HOMEOBOX-CONTAINING PROTEIN 1"/>
    <property type="match status" value="1"/>
</dbReference>
<dbReference type="InterPro" id="IPR044866">
    <property type="entry name" value="HNF_P1"/>
</dbReference>
<dbReference type="GO" id="GO:0044877">
    <property type="term" value="F:protein-containing complex binding"/>
    <property type="evidence" value="ECO:0007669"/>
    <property type="project" value="UniProtKB-ARBA"/>
</dbReference>
<evidence type="ECO:0000256" key="19">
    <source>
        <dbReference type="PROSITE-ProRule" id="PRU00108"/>
    </source>
</evidence>
<dbReference type="Gene3D" id="1.10.260.40">
    <property type="entry name" value="lambda repressor-like DNA-binding domains"/>
    <property type="match status" value="1"/>
</dbReference>
<dbReference type="CDD" id="cd00086">
    <property type="entry name" value="homeodomain"/>
    <property type="match status" value="1"/>
</dbReference>
<dbReference type="PANTHER" id="PTHR14618">
    <property type="entry name" value="HOMEODOX-CONTAINING PROTEIN 1 HMBOX1"/>
    <property type="match status" value="1"/>
</dbReference>
<feature type="domain" description="POU-specific atypical" evidence="22">
    <location>
        <begin position="126"/>
        <end position="222"/>
    </location>
</feature>
<feature type="region of interest" description="Disordered" evidence="20">
    <location>
        <begin position="68"/>
        <end position="88"/>
    </location>
</feature>
<dbReference type="HOGENOM" id="CLU_052355_1_0_1"/>
<comment type="function">
    <text evidence="16">Binds directly to 5'-TTAGGG-3' repeats in telomeric DNA. Associates with the telomerase complex at sites of active telomere processing and positively regulates telomere elongation. Important for TERT binding to chromatin, indicating a role in recruitment of the telomerase complex to telomeres. Also plays a role in the alternative lengthening of telomeres (ALT) pathway in telomerase-negative cells where it promotes formation and/or maintenance of ALT-associated promyelocytic leukemia bodies (APBs). Enhances formation of telomere C-circles in ALT cells, suggesting a possible role in telomere recombination. Might also be involved in the DNA damage response at telomeres.</text>
</comment>
<evidence type="ECO:0000256" key="8">
    <source>
        <dbReference type="ARBA" id="ARBA00022553"/>
    </source>
</evidence>
<keyword evidence="12 19" id="KW-0238">DNA-binding</keyword>
<evidence type="ECO:0000259" key="21">
    <source>
        <dbReference type="PROSITE" id="PS50071"/>
    </source>
</evidence>
<evidence type="ECO:0000256" key="12">
    <source>
        <dbReference type="ARBA" id="ARBA00023125"/>
    </source>
</evidence>
<dbReference type="GO" id="GO:0000781">
    <property type="term" value="C:chromosome, telomeric region"/>
    <property type="evidence" value="ECO:0007669"/>
    <property type="project" value="UniProtKB-SubCell"/>
</dbReference>
<dbReference type="FunFam" id="1.10.260.40:FF:000011">
    <property type="entry name" value="homeobox-containing protein 1 isoform X2"/>
    <property type="match status" value="1"/>
</dbReference>
<feature type="domain" description="Homeobox" evidence="21">
    <location>
        <begin position="320"/>
        <end position="395"/>
    </location>
</feature>
<evidence type="ECO:0000256" key="20">
    <source>
        <dbReference type="SAM" id="MobiDB-lite"/>
    </source>
</evidence>
<dbReference type="GO" id="GO:0015030">
    <property type="term" value="C:Cajal body"/>
    <property type="evidence" value="ECO:0007669"/>
    <property type="project" value="UniProtKB-SubCell"/>
</dbReference>
<evidence type="ECO:0000256" key="18">
    <source>
        <dbReference type="ARBA" id="ARBA00072740"/>
    </source>
</evidence>
<evidence type="ECO:0000256" key="3">
    <source>
        <dbReference type="ARBA" id="ARBA00004496"/>
    </source>
</evidence>
<evidence type="ECO:0000259" key="23">
    <source>
        <dbReference type="PROSITE" id="PS51937"/>
    </source>
</evidence>
<evidence type="ECO:0000256" key="1">
    <source>
        <dbReference type="ARBA" id="ARBA00004322"/>
    </source>
</evidence>
<dbReference type="SUPFAM" id="SSF46689">
    <property type="entry name" value="Homeodomain-like"/>
    <property type="match status" value="1"/>
</dbReference>
<comment type="subcellular location">
    <subcellularLocation>
        <location evidence="4">Chromosome</location>
        <location evidence="4">Telomere</location>
    </subcellularLocation>
    <subcellularLocation>
        <location evidence="3">Cytoplasm</location>
    </subcellularLocation>
    <subcellularLocation>
        <location evidence="2">Nucleus</location>
        <location evidence="2">Cajal body</location>
    </subcellularLocation>
    <subcellularLocation>
        <location evidence="1">Nucleus</location>
        <location evidence="1">PML body</location>
    </subcellularLocation>
</comment>
<dbReference type="Proteomes" id="UP000008672">
    <property type="component" value="Unassembled WGS sequence"/>
</dbReference>
<dbReference type="Pfam" id="PF04814">
    <property type="entry name" value="HNF-1_N"/>
    <property type="match status" value="1"/>
</dbReference>
<evidence type="ECO:0000256" key="4">
    <source>
        <dbReference type="ARBA" id="ARBA00004574"/>
    </source>
</evidence>
<dbReference type="InterPro" id="IPR010982">
    <property type="entry name" value="Lambda_DNA-bd_dom_sf"/>
</dbReference>
<dbReference type="EMBL" id="AFYH01066614">
    <property type="status" value="NOT_ANNOTATED_CDS"/>
    <property type="molecule type" value="Genomic_DNA"/>
</dbReference>
<keyword evidence="6" id="KW-0963">Cytoplasm</keyword>
<dbReference type="GO" id="GO:0045893">
    <property type="term" value="P:positive regulation of DNA-templated transcription"/>
    <property type="evidence" value="ECO:0007669"/>
    <property type="project" value="InterPro"/>
</dbReference>
<feature type="DNA-binding region" description="Homeobox" evidence="19">
    <location>
        <begin position="322"/>
        <end position="396"/>
    </location>
</feature>
<organism evidence="24 25">
    <name type="scientific">Latimeria chalumnae</name>
    <name type="common">Coelacanth</name>
    <dbReference type="NCBI Taxonomy" id="7897"/>
    <lineage>
        <taxon>Eukaryota</taxon>
        <taxon>Metazoa</taxon>
        <taxon>Chordata</taxon>
        <taxon>Craniata</taxon>
        <taxon>Vertebrata</taxon>
        <taxon>Euteleostomi</taxon>
        <taxon>Coelacanthiformes</taxon>
        <taxon>Coelacanthidae</taxon>
        <taxon>Latimeria</taxon>
    </lineage>
</organism>
<dbReference type="GO" id="GO:0016605">
    <property type="term" value="C:PML body"/>
    <property type="evidence" value="ECO:0007669"/>
    <property type="project" value="UniProtKB-SubCell"/>
</dbReference>
<sequence>MSYFVDEPRFTIEQIDLLQRLRQSGMTRQEILHALETLDRLDLQENEKFSRRPGFSCYHGNNVAASSSSIAPATTQTRSTAVSPSPSNCCDVSPCCVNHTENPGSERASVTNGALSPTYQNGVSQRSYGDDTGEEELDLEEKVEEYMRRDSNSVKEEIKVFLTNRRISQAIVGQVTGISQSYISQWLLQQGLEMSEPKKRAFYLWYLLEKTSPGNHNVIDTHTQSCFVDLFPLLQFVSSSENITGHLKGMWHDGLKNKLVCLSPLHLFFWCSYKRSLLRGGGLFFLDLLGATLNMRPMTATPKEEPDWRLNISSVGGNFRLKRGSRFTWRKECLSVMESYFVENQYPDEAKREEIANACNAVIQKPGAKLSEFERVTALKVYNWFANRRKELKRRANIEAAMLENHGIEVQSPSGQSNSDDIEGPEFPDQVS</sequence>
<keyword evidence="25" id="KW-1185">Reference proteome</keyword>
<proteinExistence type="predicted"/>
<dbReference type="PROSITE" id="PS50071">
    <property type="entry name" value="HOMEOBOX_2"/>
    <property type="match status" value="1"/>
</dbReference>
<dbReference type="InterPro" id="IPR044869">
    <property type="entry name" value="HNF-1_POU"/>
</dbReference>
<evidence type="ECO:0000256" key="16">
    <source>
        <dbReference type="ARBA" id="ARBA00059255"/>
    </source>
</evidence>
<feature type="region of interest" description="Disordered" evidence="20">
    <location>
        <begin position="103"/>
        <end position="133"/>
    </location>
</feature>
<evidence type="ECO:0000313" key="24">
    <source>
        <dbReference type="Ensembl" id="ENSLACP00000012838.1"/>
    </source>
</evidence>
<dbReference type="GO" id="GO:0005737">
    <property type="term" value="C:cytoplasm"/>
    <property type="evidence" value="ECO:0007669"/>
    <property type="project" value="UniProtKB-SubCell"/>
</dbReference>
<dbReference type="eggNOG" id="ENOG502QUX6">
    <property type="taxonomic scope" value="Eukaryota"/>
</dbReference>
<evidence type="ECO:0000256" key="5">
    <source>
        <dbReference type="ARBA" id="ARBA00022454"/>
    </source>
</evidence>
<dbReference type="STRING" id="7897.ENSLACP00000012838"/>
<dbReference type="AlphaFoldDB" id="H3AT67"/>
<keyword evidence="15 19" id="KW-0539">Nucleus</keyword>
<dbReference type="PROSITE" id="PS51937">
    <property type="entry name" value="HNF_P1"/>
    <property type="match status" value="1"/>
</dbReference>
<feature type="compositionally biased region" description="Polar residues" evidence="20">
    <location>
        <begin position="74"/>
        <end position="88"/>
    </location>
</feature>
<dbReference type="InterPro" id="IPR006899">
    <property type="entry name" value="HNF-1_N"/>
</dbReference>
<dbReference type="InParanoid" id="H3AT67"/>
<dbReference type="GeneTree" id="ENSGT00940000154928"/>
<feature type="compositionally biased region" description="Polar residues" evidence="20">
    <location>
        <begin position="103"/>
        <end position="127"/>
    </location>
</feature>
<gene>
    <name evidence="24" type="primary">LOC102352762</name>
</gene>
<feature type="domain" description="HNF-p1" evidence="23">
    <location>
        <begin position="6"/>
        <end position="37"/>
    </location>
</feature>
<dbReference type="FunFam" id="1.10.10.60:FF:000038">
    <property type="entry name" value="Homeobox-containing protein 1 isoform X2"/>
    <property type="match status" value="1"/>
</dbReference>